<dbReference type="Proteomes" id="UP001385951">
    <property type="component" value="Unassembled WGS sequence"/>
</dbReference>
<protein>
    <submittedName>
        <fullName evidence="2">Uncharacterized protein</fullName>
    </submittedName>
</protein>
<evidence type="ECO:0000313" key="3">
    <source>
        <dbReference type="Proteomes" id="UP001385951"/>
    </source>
</evidence>
<proteinExistence type="predicted"/>
<feature type="region of interest" description="Disordered" evidence="1">
    <location>
        <begin position="194"/>
        <end position="236"/>
    </location>
</feature>
<dbReference type="EMBL" id="JASBNA010000007">
    <property type="protein sequence ID" value="KAK7689808.1"/>
    <property type="molecule type" value="Genomic_DNA"/>
</dbReference>
<dbReference type="AlphaFoldDB" id="A0AAW0GHT4"/>
<evidence type="ECO:0000313" key="2">
    <source>
        <dbReference type="EMBL" id="KAK7689808.1"/>
    </source>
</evidence>
<comment type="caution">
    <text evidence="2">The sequence shown here is derived from an EMBL/GenBank/DDBJ whole genome shotgun (WGS) entry which is preliminary data.</text>
</comment>
<evidence type="ECO:0000256" key="1">
    <source>
        <dbReference type="SAM" id="MobiDB-lite"/>
    </source>
</evidence>
<sequence length="236" mass="26896">MDRLHCVISNDSIPADASMSYHEILGINKKELPAILRKWGINEKDFAEGENYGLPLRIDWYSMFKSSCWTLVPDTDLLFGTIRGLSRGKADKFKVDITQELEYTVYPYRFVAIHLEELTIRRKEAESDEETVYQAPYTGFPVLYLPLHPYIALHHAYKAFEKEGIYRLNDDELQICTGVTQAWSLLESLATYSTRPKPTSDHGPTNVDATDATGSTTGRPQLSAAEMARIKRKRTQ</sequence>
<name>A0AAW0GHT4_9APHY</name>
<gene>
    <name evidence="2" type="ORF">QCA50_006447</name>
</gene>
<accession>A0AAW0GHT4</accession>
<keyword evidence="3" id="KW-1185">Reference proteome</keyword>
<organism evidence="2 3">
    <name type="scientific">Cerrena zonata</name>
    <dbReference type="NCBI Taxonomy" id="2478898"/>
    <lineage>
        <taxon>Eukaryota</taxon>
        <taxon>Fungi</taxon>
        <taxon>Dikarya</taxon>
        <taxon>Basidiomycota</taxon>
        <taxon>Agaricomycotina</taxon>
        <taxon>Agaricomycetes</taxon>
        <taxon>Polyporales</taxon>
        <taxon>Cerrenaceae</taxon>
        <taxon>Cerrena</taxon>
    </lineage>
</organism>
<reference evidence="2 3" key="1">
    <citation type="submission" date="2022-09" db="EMBL/GenBank/DDBJ databases">
        <authorList>
            <person name="Palmer J.M."/>
        </authorList>
    </citation>
    <scope>NUCLEOTIDE SEQUENCE [LARGE SCALE GENOMIC DNA]</scope>
    <source>
        <strain evidence="2 3">DSM 7382</strain>
    </source>
</reference>